<proteinExistence type="predicted"/>
<feature type="transmembrane region" description="Helical" evidence="1">
    <location>
        <begin position="324"/>
        <end position="346"/>
    </location>
</feature>
<dbReference type="AlphaFoldDB" id="A0A7K1YDD3"/>
<gene>
    <name evidence="4" type="ORF">GS399_14060</name>
</gene>
<feature type="signal peptide" evidence="2">
    <location>
        <begin position="1"/>
        <end position="18"/>
    </location>
</feature>
<evidence type="ECO:0000313" key="5">
    <source>
        <dbReference type="Proteomes" id="UP000466586"/>
    </source>
</evidence>
<comment type="caution">
    <text evidence="4">The sequence shown here is derived from an EMBL/GenBank/DDBJ whole genome shotgun (WGS) entry which is preliminary data.</text>
</comment>
<accession>A0A7K1YDD3</accession>
<dbReference type="Gene3D" id="1.25.40.10">
    <property type="entry name" value="Tetratricopeptide repeat domain"/>
    <property type="match status" value="1"/>
</dbReference>
<dbReference type="InterPro" id="IPR045957">
    <property type="entry name" value="DUF6377"/>
</dbReference>
<reference evidence="4 5" key="1">
    <citation type="submission" date="2019-11" db="EMBL/GenBank/DDBJ databases">
        <title>Pedobacter sp. HMF7647 Genome sequencing and assembly.</title>
        <authorList>
            <person name="Kang H."/>
            <person name="Kim H."/>
            <person name="Joh K."/>
        </authorList>
    </citation>
    <scope>NUCLEOTIDE SEQUENCE [LARGE SCALE GENOMIC DNA]</scope>
    <source>
        <strain evidence="4 5">HMF7647</strain>
    </source>
</reference>
<dbReference type="SUPFAM" id="SSF48452">
    <property type="entry name" value="TPR-like"/>
    <property type="match status" value="1"/>
</dbReference>
<keyword evidence="2" id="KW-0732">Signal</keyword>
<organism evidence="4 5">
    <name type="scientific">Hufsiella arboris</name>
    <dbReference type="NCBI Taxonomy" id="2695275"/>
    <lineage>
        <taxon>Bacteria</taxon>
        <taxon>Pseudomonadati</taxon>
        <taxon>Bacteroidota</taxon>
        <taxon>Sphingobacteriia</taxon>
        <taxon>Sphingobacteriales</taxon>
        <taxon>Sphingobacteriaceae</taxon>
        <taxon>Hufsiella</taxon>
    </lineage>
</organism>
<evidence type="ECO:0000259" key="3">
    <source>
        <dbReference type="Pfam" id="PF19904"/>
    </source>
</evidence>
<dbReference type="EMBL" id="WVHT01000006">
    <property type="protein sequence ID" value="MXV52099.1"/>
    <property type="molecule type" value="Genomic_DNA"/>
</dbReference>
<evidence type="ECO:0000256" key="1">
    <source>
        <dbReference type="SAM" id="Phobius"/>
    </source>
</evidence>
<keyword evidence="1" id="KW-0812">Transmembrane</keyword>
<name>A0A7K1YDD3_9SPHI</name>
<evidence type="ECO:0000256" key="2">
    <source>
        <dbReference type="SAM" id="SignalP"/>
    </source>
</evidence>
<evidence type="ECO:0000313" key="4">
    <source>
        <dbReference type="EMBL" id="MXV52099.1"/>
    </source>
</evidence>
<keyword evidence="1" id="KW-0472">Membrane</keyword>
<feature type="chain" id="PRO_5029799985" evidence="2">
    <location>
        <begin position="19"/>
        <end position="528"/>
    </location>
</feature>
<dbReference type="Proteomes" id="UP000466586">
    <property type="component" value="Unassembled WGS sequence"/>
</dbReference>
<sequence>MKVFNFFVLLLLSINSFANTDSLLNELNTALANKKTYEGKKINRIESLKTSLNGAPSAKSRYDICLSIYNEYKTFQFDSAFVYSKQLELVASKLDDPSRLEYVKLKQGFILLSSGMFKEAFDILYKIDKAKLSRNEQIEYYSTLARSYYDLADFDKNIYYNSEYNKKGLAYSDSAIHLSKTGSYDFYSQSGLKNLRTGNLQNALVDYKNLMAYKNQDPHQFAINTSCLSFIYSHAGESEKSLDYLIMAAISDIKSATKETVAISNLADILFKNGDTKNSYVYIKQALEDAVFYGARHREIQISAILPIIEGDKLNTVERQKTLLLTYSVLLTILAVIIVIFVIITLRQLKKIKLADQIISLANENLQESNKLLTDANKIKNEYVIYYFKISSEYIDKIERFKTSVEHKLALRNVDEIKSSVGKINIQKEREDLFLGFDKVFLKLFPNFVSDFNDLLKAEEKFVLPDEHMNTELRIYALIRIGITDNDRIAKILNYSVNTIYAYKTRIKKKSNFPGDEFEDKIMQINPV</sequence>
<protein>
    <submittedName>
        <fullName evidence="4">Tetratricopeptide repeat protein</fullName>
    </submittedName>
</protein>
<dbReference type="Pfam" id="PF19904">
    <property type="entry name" value="DUF6377"/>
    <property type="match status" value="1"/>
</dbReference>
<dbReference type="RefSeq" id="WP_160845276.1">
    <property type="nucleotide sequence ID" value="NZ_WVHT01000006.1"/>
</dbReference>
<dbReference type="InterPro" id="IPR011990">
    <property type="entry name" value="TPR-like_helical_dom_sf"/>
</dbReference>
<feature type="domain" description="DUF6377" evidence="3">
    <location>
        <begin position="252"/>
        <end position="490"/>
    </location>
</feature>
<keyword evidence="5" id="KW-1185">Reference proteome</keyword>
<keyword evidence="1" id="KW-1133">Transmembrane helix</keyword>